<accession>A0A2P5P7P7</accession>
<organism evidence="2 3">
    <name type="scientific">Dehalogenimonas etheniformans</name>
    <dbReference type="NCBI Taxonomy" id="1536648"/>
    <lineage>
        <taxon>Bacteria</taxon>
        <taxon>Bacillati</taxon>
        <taxon>Chloroflexota</taxon>
        <taxon>Dehalococcoidia</taxon>
        <taxon>Dehalococcoidales</taxon>
        <taxon>Dehalococcoidaceae</taxon>
        <taxon>Dehalogenimonas</taxon>
    </lineage>
</organism>
<dbReference type="Pfam" id="PF14300">
    <property type="entry name" value="DMP19"/>
    <property type="match status" value="1"/>
</dbReference>
<dbReference type="InterPro" id="IPR025402">
    <property type="entry name" value="DMP19_C"/>
</dbReference>
<feature type="domain" description="DNA mimic protein DMP19 C-terminal" evidence="1">
    <location>
        <begin position="1"/>
        <end position="46"/>
    </location>
</feature>
<dbReference type="Proteomes" id="UP000235653">
    <property type="component" value="Unassembled WGS sequence"/>
</dbReference>
<dbReference type="EMBL" id="JQAN02000009">
    <property type="protein sequence ID" value="PPD58309.1"/>
    <property type="molecule type" value="Genomic_DNA"/>
</dbReference>
<protein>
    <recommendedName>
        <fullName evidence="1">DNA mimic protein DMP19 C-terminal domain-containing protein</fullName>
    </recommendedName>
</protein>
<reference evidence="2 3" key="1">
    <citation type="journal article" date="2017" name="ISME J.">
        <title>Grape pomace compost harbors organohalide-respiring Dehalogenimonas species with novel reductive dehalogenase genes.</title>
        <authorList>
            <person name="Yang Y."/>
            <person name="Higgins S.A."/>
            <person name="Yan J."/>
            <person name="Simsir B."/>
            <person name="Chourey K."/>
            <person name="Iyer R."/>
            <person name="Hettich R.L."/>
            <person name="Baldwin B."/>
            <person name="Ogles D.M."/>
            <person name="Loffler F.E."/>
        </authorList>
    </citation>
    <scope>NUCLEOTIDE SEQUENCE [LARGE SCALE GENOMIC DNA]</scope>
    <source>
        <strain evidence="2 3">GP</strain>
    </source>
</reference>
<dbReference type="AlphaFoldDB" id="A0A2P5P7P7"/>
<sequence length="73" mass="8359">MNGGHKQYFKNANDVDQQEVLTALKLVQVDAFVDIFPRAIEIQKKESLTTKTMSPKWTSWTRCSTKSNLNLLT</sequence>
<name>A0A2P5P7P7_9CHLR</name>
<proteinExistence type="predicted"/>
<keyword evidence="3" id="KW-1185">Reference proteome</keyword>
<dbReference type="Gene3D" id="1.20.1420.60">
    <property type="match status" value="1"/>
</dbReference>
<evidence type="ECO:0000313" key="2">
    <source>
        <dbReference type="EMBL" id="PPD58309.1"/>
    </source>
</evidence>
<evidence type="ECO:0000259" key="1">
    <source>
        <dbReference type="Pfam" id="PF14300"/>
    </source>
</evidence>
<comment type="caution">
    <text evidence="2">The sequence shown here is derived from an EMBL/GenBank/DDBJ whole genome shotgun (WGS) entry which is preliminary data.</text>
</comment>
<evidence type="ECO:0000313" key="3">
    <source>
        <dbReference type="Proteomes" id="UP000235653"/>
    </source>
</evidence>
<gene>
    <name evidence="2" type="ORF">JP09_005830</name>
</gene>